<dbReference type="RefSeq" id="WP_013419849.1">
    <property type="nucleotide sequence ID" value="NC_014664.1"/>
</dbReference>
<evidence type="ECO:0000256" key="4">
    <source>
        <dbReference type="ARBA" id="ARBA00022630"/>
    </source>
</evidence>
<evidence type="ECO:0000256" key="8">
    <source>
        <dbReference type="PIRSR" id="PIRSR602081-1"/>
    </source>
</evidence>
<dbReference type="SUPFAM" id="SSF52425">
    <property type="entry name" value="Cryptochrome/photolyase, N-terminal domain"/>
    <property type="match status" value="1"/>
</dbReference>
<dbReference type="GO" id="GO:0071949">
    <property type="term" value="F:FAD binding"/>
    <property type="evidence" value="ECO:0007669"/>
    <property type="project" value="TreeGrafter"/>
</dbReference>
<sequence length="484" mass="53636">MPLSSRAAPALVLFRRDLRLADHPALSAAAETGAPVLPVYILDDETPGRWRMGGASRWWLYQSLRSLGADLEARGSRLVLRHGETKRVLGELIEETGARSVLFTRGYEPYQRALEGRLKPSLEARGVSLRRFGGQILVEPESIANLAGEPFRVFTPFFRALSQRGAPATPLPAPQKLAAPDSWPRSDALASLALEPTRPDWAGGIRAAWRPGETAARERLTAFIEAALPSYRTRRDEPGIDGTSRLSPHLAFGEIGPRQIWHAVQAAAEAAGDHAAADAYLREVGWREFSYHLLFHFPHLPEAPFRPEFTAFPWRDDADALEAWQRGRTGYPIVDAGMRQLWQTGWMHNRVRMIVASFLIKHLLSPWQTGADWFWDTLVDADLANNAASWQWVAGSGADAAPYFRIFNPVLQGEKFDPRGDYVRAFVPELAKLPASLIHKPWTASAAALRDAGVTLGETWPHPIVDHAAARARALTAFAAVKKK</sequence>
<dbReference type="FunFam" id="1.10.579.10:FF:000003">
    <property type="entry name" value="Deoxyribodipyrimidine photo-lyase"/>
    <property type="match status" value="1"/>
</dbReference>
<feature type="site" description="Electron transfer via tryptophanyl radical" evidence="9">
    <location>
        <position position="390"/>
    </location>
</feature>
<keyword evidence="12" id="KW-0456">Lyase</keyword>
<accession>E3I3A6</accession>
<keyword evidence="13" id="KW-1185">Reference proteome</keyword>
<dbReference type="AlphaFoldDB" id="E3I3A6"/>
<feature type="binding site" evidence="8">
    <location>
        <begin position="243"/>
        <end position="247"/>
    </location>
    <ligand>
        <name>FAD</name>
        <dbReference type="ChEBI" id="CHEBI:57692"/>
    </ligand>
</feature>
<evidence type="ECO:0000256" key="1">
    <source>
        <dbReference type="ARBA" id="ARBA00001932"/>
    </source>
</evidence>
<dbReference type="KEGG" id="rva:Rvan_2242"/>
<evidence type="ECO:0000256" key="9">
    <source>
        <dbReference type="PIRSR" id="PIRSR602081-2"/>
    </source>
</evidence>
<dbReference type="STRING" id="648757.Rvan_2242"/>
<dbReference type="PANTHER" id="PTHR11455">
    <property type="entry name" value="CRYPTOCHROME"/>
    <property type="match status" value="1"/>
</dbReference>
<dbReference type="PROSITE" id="PS00394">
    <property type="entry name" value="DNA_PHOTOLYASES_1_1"/>
    <property type="match status" value="1"/>
</dbReference>
<dbReference type="EMBL" id="CP002292">
    <property type="protein sequence ID" value="ADP71467.1"/>
    <property type="molecule type" value="Genomic_DNA"/>
</dbReference>
<dbReference type="PROSITE" id="PS00691">
    <property type="entry name" value="DNA_PHOTOLYASES_1_2"/>
    <property type="match status" value="1"/>
</dbReference>
<keyword evidence="6 10" id="KW-0157">Chromophore</keyword>
<dbReference type="Proteomes" id="UP000001399">
    <property type="component" value="Chromosome"/>
</dbReference>
<feature type="domain" description="Photolyase/cryptochrome alpha/beta" evidence="11">
    <location>
        <begin position="8"/>
        <end position="137"/>
    </location>
</feature>
<proteinExistence type="inferred from homology"/>
<dbReference type="Gene3D" id="1.10.579.10">
    <property type="entry name" value="DNA Cyclobutane Dipyrimidine Photolyase, subunit A, domain 3"/>
    <property type="match status" value="1"/>
</dbReference>
<dbReference type="Gene3D" id="3.40.50.620">
    <property type="entry name" value="HUPs"/>
    <property type="match status" value="1"/>
</dbReference>
<dbReference type="Pfam" id="PF03441">
    <property type="entry name" value="FAD_binding_7"/>
    <property type="match status" value="1"/>
</dbReference>
<organism evidence="12 13">
    <name type="scientific">Rhodomicrobium vannielii (strain ATCC 17100 / DSM 162 / LMG 4299 / NCIMB 10020 / ATH 3.1.1)</name>
    <dbReference type="NCBI Taxonomy" id="648757"/>
    <lineage>
        <taxon>Bacteria</taxon>
        <taxon>Pseudomonadati</taxon>
        <taxon>Pseudomonadota</taxon>
        <taxon>Alphaproteobacteria</taxon>
        <taxon>Hyphomicrobiales</taxon>
        <taxon>Hyphomicrobiaceae</taxon>
        <taxon>Rhodomicrobium</taxon>
    </lineage>
</organism>
<dbReference type="InterPro" id="IPR018394">
    <property type="entry name" value="DNA_photolyase_1_CS_C"/>
</dbReference>
<dbReference type="PROSITE" id="PS51645">
    <property type="entry name" value="PHR_CRY_ALPHA_BETA"/>
    <property type="match status" value="1"/>
</dbReference>
<dbReference type="SUPFAM" id="SSF48173">
    <property type="entry name" value="Cryptochrome/photolyase FAD-binding domain"/>
    <property type="match status" value="1"/>
</dbReference>
<comment type="catalytic activity">
    <reaction evidence="7">
        <text>cyclobutadipyrimidine (in DNA) = 2 pyrimidine residues (in DNA).</text>
        <dbReference type="EC" id="4.1.99.3"/>
    </reaction>
</comment>
<comment type="cofactor">
    <cofactor evidence="1">
        <name>(6R)-5,10-methylene-5,6,7,8-tetrahydrofolate</name>
        <dbReference type="ChEBI" id="CHEBI:15636"/>
    </cofactor>
</comment>
<feature type="binding site" evidence="8">
    <location>
        <position position="280"/>
    </location>
    <ligand>
        <name>FAD</name>
        <dbReference type="ChEBI" id="CHEBI:57692"/>
    </ligand>
</feature>
<evidence type="ECO:0000313" key="13">
    <source>
        <dbReference type="Proteomes" id="UP000001399"/>
    </source>
</evidence>
<evidence type="ECO:0000256" key="5">
    <source>
        <dbReference type="ARBA" id="ARBA00022827"/>
    </source>
</evidence>
<dbReference type="HOGENOM" id="CLU_010348_2_2_5"/>
<dbReference type="InterPro" id="IPR002081">
    <property type="entry name" value="Cryptochrome/DNA_photolyase_1"/>
</dbReference>
<reference evidence="13" key="1">
    <citation type="journal article" date="2011" name="J. Bacteriol.">
        <title>Genome sequences of eight morphologically diverse alphaproteobacteria.</title>
        <authorList>
            <consortium name="US DOE Joint Genome Institute"/>
            <person name="Brown P.J."/>
            <person name="Kysela D.T."/>
            <person name="Buechlein A."/>
            <person name="Hemmerich C."/>
            <person name="Brun Y.V."/>
        </authorList>
    </citation>
    <scope>NUCLEOTIDE SEQUENCE [LARGE SCALE GENOMIC DNA]</scope>
    <source>
        <strain evidence="13">ATCC 17100 / ATH 3.1.1 / DSM 162 / LMG 4299</strain>
    </source>
</reference>
<evidence type="ECO:0000313" key="12">
    <source>
        <dbReference type="EMBL" id="ADP71467.1"/>
    </source>
</evidence>
<dbReference type="GO" id="GO:0003677">
    <property type="term" value="F:DNA binding"/>
    <property type="evidence" value="ECO:0007669"/>
    <property type="project" value="TreeGrafter"/>
</dbReference>
<dbReference type="PANTHER" id="PTHR11455:SF9">
    <property type="entry name" value="CRYPTOCHROME CIRCADIAN CLOCK 5 ISOFORM X1"/>
    <property type="match status" value="1"/>
</dbReference>
<evidence type="ECO:0000256" key="2">
    <source>
        <dbReference type="ARBA" id="ARBA00013149"/>
    </source>
</evidence>
<evidence type="ECO:0000259" key="11">
    <source>
        <dbReference type="PROSITE" id="PS51645"/>
    </source>
</evidence>
<dbReference type="GO" id="GO:0003904">
    <property type="term" value="F:deoxyribodipyrimidine photo-lyase activity"/>
    <property type="evidence" value="ECO:0007669"/>
    <property type="project" value="UniProtKB-EC"/>
</dbReference>
<evidence type="ECO:0000256" key="7">
    <source>
        <dbReference type="ARBA" id="ARBA00033999"/>
    </source>
</evidence>
<keyword evidence="5 8" id="KW-0274">FAD</keyword>
<feature type="site" description="Electron transfer via tryptophanyl radical" evidence="9">
    <location>
        <position position="367"/>
    </location>
</feature>
<dbReference type="OrthoDB" id="9772484at2"/>
<feature type="site" description="Electron transfer via tryptophanyl radical" evidence="9">
    <location>
        <position position="314"/>
    </location>
</feature>
<dbReference type="EC" id="4.1.99.3" evidence="2"/>
<name>E3I3A6_RHOVT</name>
<feature type="binding site" evidence="8">
    <location>
        <position position="231"/>
    </location>
    <ligand>
        <name>FAD</name>
        <dbReference type="ChEBI" id="CHEBI:57692"/>
    </ligand>
</feature>
<keyword evidence="4 8" id="KW-0285">Flavoprotein</keyword>
<gene>
    <name evidence="12" type="ordered locus">Rvan_2242</name>
</gene>
<dbReference type="InterPro" id="IPR005101">
    <property type="entry name" value="Cryptochr/Photolyase_FAD-bd"/>
</dbReference>
<dbReference type="InterPro" id="IPR036134">
    <property type="entry name" value="Crypto/Photolyase_FAD-like_sf"/>
</dbReference>
<feature type="binding site" evidence="8">
    <location>
        <begin position="380"/>
        <end position="382"/>
    </location>
    <ligand>
        <name>FAD</name>
        <dbReference type="ChEBI" id="CHEBI:57692"/>
    </ligand>
</feature>
<dbReference type="GO" id="GO:0009416">
    <property type="term" value="P:response to light stimulus"/>
    <property type="evidence" value="ECO:0007669"/>
    <property type="project" value="TreeGrafter"/>
</dbReference>
<comment type="similarity">
    <text evidence="10">Belongs to the DNA photolyase family.</text>
</comment>
<dbReference type="Pfam" id="PF00875">
    <property type="entry name" value="DNA_photolyase"/>
    <property type="match status" value="1"/>
</dbReference>
<comment type="cofactor">
    <cofactor evidence="8">
        <name>FAD</name>
        <dbReference type="ChEBI" id="CHEBI:57692"/>
    </cofactor>
    <text evidence="8">Binds 1 FAD per subunit.</text>
</comment>
<dbReference type="PRINTS" id="PR00147">
    <property type="entry name" value="DNAPHOTLYASE"/>
</dbReference>
<dbReference type="eggNOG" id="COG0415">
    <property type="taxonomic scope" value="Bacteria"/>
</dbReference>
<dbReference type="InterPro" id="IPR036155">
    <property type="entry name" value="Crypto/Photolyase_N_sf"/>
</dbReference>
<evidence type="ECO:0000256" key="3">
    <source>
        <dbReference type="ARBA" id="ARBA00014046"/>
    </source>
</evidence>
<evidence type="ECO:0000256" key="10">
    <source>
        <dbReference type="RuleBase" id="RU004182"/>
    </source>
</evidence>
<dbReference type="GO" id="GO:0000719">
    <property type="term" value="P:photoreactive repair"/>
    <property type="evidence" value="ECO:0007669"/>
    <property type="project" value="UniProtKB-ARBA"/>
</dbReference>
<dbReference type="Gene3D" id="1.25.40.80">
    <property type="match status" value="1"/>
</dbReference>
<evidence type="ECO:0000256" key="6">
    <source>
        <dbReference type="ARBA" id="ARBA00022991"/>
    </source>
</evidence>
<dbReference type="InterPro" id="IPR014729">
    <property type="entry name" value="Rossmann-like_a/b/a_fold"/>
</dbReference>
<dbReference type="InterPro" id="IPR006050">
    <property type="entry name" value="DNA_photolyase_N"/>
</dbReference>
<protein>
    <recommendedName>
        <fullName evidence="3">Deoxyribodipyrimidine photo-lyase</fullName>
        <ecNumber evidence="2">4.1.99.3</ecNumber>
    </recommendedName>
</protein>